<dbReference type="EMBL" id="CAUYUE010000012">
    <property type="protein sequence ID" value="CAK0785486.1"/>
    <property type="molecule type" value="Genomic_DNA"/>
</dbReference>
<keyword evidence="4" id="KW-1185">Reference proteome</keyword>
<feature type="transmembrane region" description="Helical" evidence="2">
    <location>
        <begin position="664"/>
        <end position="682"/>
    </location>
</feature>
<feature type="compositionally biased region" description="Polar residues" evidence="1">
    <location>
        <begin position="230"/>
        <end position="247"/>
    </location>
</feature>
<evidence type="ECO:0000256" key="2">
    <source>
        <dbReference type="SAM" id="Phobius"/>
    </source>
</evidence>
<keyword evidence="2" id="KW-0812">Transmembrane</keyword>
<feature type="region of interest" description="Disordered" evidence="1">
    <location>
        <begin position="107"/>
        <end position="137"/>
    </location>
</feature>
<dbReference type="Proteomes" id="UP001314263">
    <property type="component" value="Unassembled WGS sequence"/>
</dbReference>
<feature type="compositionally biased region" description="Polar residues" evidence="1">
    <location>
        <begin position="200"/>
        <end position="218"/>
    </location>
</feature>
<evidence type="ECO:0000313" key="3">
    <source>
        <dbReference type="EMBL" id="CAK0785486.1"/>
    </source>
</evidence>
<feature type="region of interest" description="Disordered" evidence="1">
    <location>
        <begin position="192"/>
        <end position="298"/>
    </location>
</feature>
<evidence type="ECO:0000313" key="4">
    <source>
        <dbReference type="Proteomes" id="UP001314263"/>
    </source>
</evidence>
<organism evidence="3 4">
    <name type="scientific">Coccomyxa viridis</name>
    <dbReference type="NCBI Taxonomy" id="1274662"/>
    <lineage>
        <taxon>Eukaryota</taxon>
        <taxon>Viridiplantae</taxon>
        <taxon>Chlorophyta</taxon>
        <taxon>core chlorophytes</taxon>
        <taxon>Trebouxiophyceae</taxon>
        <taxon>Trebouxiophyceae incertae sedis</taxon>
        <taxon>Coccomyxaceae</taxon>
        <taxon>Coccomyxa</taxon>
    </lineage>
</organism>
<feature type="transmembrane region" description="Helical" evidence="2">
    <location>
        <begin position="640"/>
        <end position="657"/>
    </location>
</feature>
<accession>A0AAV1IFB1</accession>
<reference evidence="3 4" key="1">
    <citation type="submission" date="2023-10" db="EMBL/GenBank/DDBJ databases">
        <authorList>
            <person name="Maclean D."/>
            <person name="Macfadyen A."/>
        </authorList>
    </citation>
    <scope>NUCLEOTIDE SEQUENCE [LARGE SCALE GENOMIC DNA]</scope>
</reference>
<feature type="compositionally biased region" description="Polar residues" evidence="1">
    <location>
        <begin position="263"/>
        <end position="286"/>
    </location>
</feature>
<protein>
    <submittedName>
        <fullName evidence="3">Uncharacterized protein</fullName>
    </submittedName>
</protein>
<sequence length="773" mass="83511">MSSAGDPATRLVVDLAAYQPIEEGVNLSIHNVRLQQICVAKKRRRFLRRRPPAGDAANGSNHIQKEGILIIGTDRFVFGMVGEQDAQLPNKEKERLERVAARQRLLEEKSASRQQRVEERSALKAQKQEEKASQKASKEAAKALLKLEKDRVKFEGNDSRGNSMDGSGSRRLLMRRAGSSPQVVLLTDFVPETDQKTPEHGSSQRRSPSEVPESQSHEPGTPGTPYRGSRSYSNLGQLMSDSESTTPVAPGAASPTRAAGHNRSVSALSNGSTLNSPFGTQDSMQIPPSPLSVADVDSEQVAQKQGSLDVNGFPRITGLSTEQHTFTADIAFSQVLRIERESEEVTVFYRPNTMRAEELSRNPVANALAVTFLMVSEQAASDVVSEVERAVEQYSKGVGHLTQKLPLPGPPSLLLASHRRTGGQEKGEVVTVNQPKWGASVSAPASWDAFEPEHLQGPDTLAAQEDMLQVYVSTPLGTGVAQLSLPLISSFLQDEEAHIFVGVTMQQVPRATDRRGSLLVRRSIIAAGAAEDAETSSSSGAWQPQDSILEVEPSAGSAPGSFSEAMAQRLQGSSFGRLPKLGRLPKSRHVRLHCIVTAKPLQKHTWQSAFGLGGSGCSSSQTNKQISCSMSLSAGHEQQLPLGALLMCCAPALLLLLNRQWWLLLQLLLLLGPTLALLAPAFPQQLLASLRSHMPAVGPSIAADVRQPERAGPKQPESKLDVLARAHGVTWDVAERYLMACDDKIGDAHKMLQASRASLCHSALQDAVLHVHN</sequence>
<comment type="caution">
    <text evidence="3">The sequence shown here is derived from an EMBL/GenBank/DDBJ whole genome shotgun (WGS) entry which is preliminary data.</text>
</comment>
<gene>
    <name evidence="3" type="ORF">CVIRNUC_008695</name>
</gene>
<dbReference type="AlphaFoldDB" id="A0AAV1IFB1"/>
<proteinExistence type="predicted"/>
<keyword evidence="2" id="KW-1133">Transmembrane helix</keyword>
<evidence type="ECO:0000256" key="1">
    <source>
        <dbReference type="SAM" id="MobiDB-lite"/>
    </source>
</evidence>
<name>A0AAV1IFB1_9CHLO</name>
<keyword evidence="2" id="KW-0472">Membrane</keyword>